<sequence length="125" mass="13492">MDADGRLRRALSAFGGGDVWDLVDAALAAAAPADLRARRDGIVERLYAGGRCRNCDAPESPPQPPRQPAEAASPAWQEEGEEEEEADVDDLGLEEETDEGGGLESKILAIKDFLEDPDQSRRRSS</sequence>
<reference evidence="2" key="3">
    <citation type="journal article" date="2017" name="Nature">
        <title>Genome sequence of the progenitor of the wheat D genome Aegilops tauschii.</title>
        <authorList>
            <person name="Luo M.C."/>
            <person name="Gu Y.Q."/>
            <person name="Puiu D."/>
            <person name="Wang H."/>
            <person name="Twardziok S.O."/>
            <person name="Deal K.R."/>
            <person name="Huo N."/>
            <person name="Zhu T."/>
            <person name="Wang L."/>
            <person name="Wang Y."/>
            <person name="McGuire P.E."/>
            <person name="Liu S."/>
            <person name="Long H."/>
            <person name="Ramasamy R.K."/>
            <person name="Rodriguez J.C."/>
            <person name="Van S.L."/>
            <person name="Yuan L."/>
            <person name="Wang Z."/>
            <person name="Xia Z."/>
            <person name="Xiao L."/>
            <person name="Anderson O.D."/>
            <person name="Ouyang S."/>
            <person name="Liang Y."/>
            <person name="Zimin A.V."/>
            <person name="Pertea G."/>
            <person name="Qi P."/>
            <person name="Bennetzen J.L."/>
            <person name="Dai X."/>
            <person name="Dawson M.W."/>
            <person name="Muller H.G."/>
            <person name="Kugler K."/>
            <person name="Rivarola-Duarte L."/>
            <person name="Spannagl M."/>
            <person name="Mayer K.F.X."/>
            <person name="Lu F.H."/>
            <person name="Bevan M.W."/>
            <person name="Leroy P."/>
            <person name="Li P."/>
            <person name="You F.M."/>
            <person name="Sun Q."/>
            <person name="Liu Z."/>
            <person name="Lyons E."/>
            <person name="Wicker T."/>
            <person name="Salzberg S.L."/>
            <person name="Devos K.M."/>
            <person name="Dvorak J."/>
        </authorList>
    </citation>
    <scope>NUCLEOTIDE SEQUENCE [LARGE SCALE GENOMIC DNA]</scope>
    <source>
        <strain evidence="2">cv. AL8/78</strain>
    </source>
</reference>
<evidence type="ECO:0000256" key="1">
    <source>
        <dbReference type="SAM" id="MobiDB-lite"/>
    </source>
</evidence>
<accession>A0A453K8E2</accession>
<dbReference type="PANTHER" id="PTHR47210">
    <property type="entry name" value="MEDIATOR OF RNA POLYMERASE II TRANSCRIPTION SUBUNIT 26C-RELATED"/>
    <property type="match status" value="1"/>
</dbReference>
<reference evidence="2" key="5">
    <citation type="journal article" date="2021" name="G3 (Bethesda)">
        <title>Aegilops tauschii genome assembly Aet v5.0 features greater sequence contiguity and improved annotation.</title>
        <authorList>
            <person name="Wang L."/>
            <person name="Zhu T."/>
            <person name="Rodriguez J.C."/>
            <person name="Deal K.R."/>
            <person name="Dubcovsky J."/>
            <person name="McGuire P.E."/>
            <person name="Lux T."/>
            <person name="Spannagl M."/>
            <person name="Mayer K.F.X."/>
            <person name="Baldrich P."/>
            <person name="Meyers B.C."/>
            <person name="Huo N."/>
            <person name="Gu Y.Q."/>
            <person name="Zhou H."/>
            <person name="Devos K.M."/>
            <person name="Bennetzen J.L."/>
            <person name="Unver T."/>
            <person name="Budak H."/>
            <person name="Gulick P.J."/>
            <person name="Galiba G."/>
            <person name="Kalapos B."/>
            <person name="Nelson D.R."/>
            <person name="Li P."/>
            <person name="You F.M."/>
            <person name="Luo M.C."/>
            <person name="Dvorak J."/>
        </authorList>
    </citation>
    <scope>NUCLEOTIDE SEQUENCE [LARGE SCALE GENOMIC DNA]</scope>
    <source>
        <strain evidence="2">cv. AL8/78</strain>
    </source>
</reference>
<reference evidence="3" key="2">
    <citation type="journal article" date="2017" name="Nat. Plants">
        <title>The Aegilops tauschii genome reveals multiple impacts of transposons.</title>
        <authorList>
            <person name="Zhao G."/>
            <person name="Zou C."/>
            <person name="Li K."/>
            <person name="Wang K."/>
            <person name="Li T."/>
            <person name="Gao L."/>
            <person name="Zhang X."/>
            <person name="Wang H."/>
            <person name="Yang Z."/>
            <person name="Liu X."/>
            <person name="Jiang W."/>
            <person name="Mao L."/>
            <person name="Kong X."/>
            <person name="Jiao Y."/>
            <person name="Jia J."/>
        </authorList>
    </citation>
    <scope>NUCLEOTIDE SEQUENCE [LARGE SCALE GENOMIC DNA]</scope>
    <source>
        <strain evidence="3">cv. AL8/78</strain>
    </source>
</reference>
<dbReference type="Gramene" id="AET5Gv20336400.3">
    <property type="protein sequence ID" value="AET5Gv20336400.3"/>
    <property type="gene ID" value="AET5Gv20336400"/>
</dbReference>
<dbReference type="InterPro" id="IPR044790">
    <property type="entry name" value="MD26C-like"/>
</dbReference>
<protein>
    <submittedName>
        <fullName evidence="2">Uncharacterized protein</fullName>
    </submittedName>
</protein>
<name>A0A453K8E2_AEGTS</name>
<feature type="compositionally biased region" description="Basic and acidic residues" evidence="1">
    <location>
        <begin position="112"/>
        <end position="125"/>
    </location>
</feature>
<proteinExistence type="predicted"/>
<feature type="region of interest" description="Disordered" evidence="1">
    <location>
        <begin position="52"/>
        <end position="125"/>
    </location>
</feature>
<keyword evidence="3" id="KW-1185">Reference proteome</keyword>
<dbReference type="PANTHER" id="PTHR47210:SF1">
    <property type="entry name" value="MEDIATOR OF RNA POLYMERASE II TRANSCRIPTION SUBUNIT 26C-RELATED"/>
    <property type="match status" value="1"/>
</dbReference>
<dbReference type="AlphaFoldDB" id="A0A453K8E2"/>
<feature type="compositionally biased region" description="Acidic residues" evidence="1">
    <location>
        <begin position="78"/>
        <end position="101"/>
    </location>
</feature>
<reference evidence="3" key="1">
    <citation type="journal article" date="2014" name="Science">
        <title>Ancient hybridizations among the ancestral genomes of bread wheat.</title>
        <authorList>
            <consortium name="International Wheat Genome Sequencing Consortium,"/>
            <person name="Marcussen T."/>
            <person name="Sandve S.R."/>
            <person name="Heier L."/>
            <person name="Spannagl M."/>
            <person name="Pfeifer M."/>
            <person name="Jakobsen K.S."/>
            <person name="Wulff B.B."/>
            <person name="Steuernagel B."/>
            <person name="Mayer K.F."/>
            <person name="Olsen O.A."/>
        </authorList>
    </citation>
    <scope>NUCLEOTIDE SEQUENCE [LARGE SCALE GENOMIC DNA]</scope>
    <source>
        <strain evidence="3">cv. AL8/78</strain>
    </source>
</reference>
<organism evidence="2 3">
    <name type="scientific">Aegilops tauschii subsp. strangulata</name>
    <name type="common">Goatgrass</name>
    <dbReference type="NCBI Taxonomy" id="200361"/>
    <lineage>
        <taxon>Eukaryota</taxon>
        <taxon>Viridiplantae</taxon>
        <taxon>Streptophyta</taxon>
        <taxon>Embryophyta</taxon>
        <taxon>Tracheophyta</taxon>
        <taxon>Spermatophyta</taxon>
        <taxon>Magnoliopsida</taxon>
        <taxon>Liliopsida</taxon>
        <taxon>Poales</taxon>
        <taxon>Poaceae</taxon>
        <taxon>BOP clade</taxon>
        <taxon>Pooideae</taxon>
        <taxon>Triticodae</taxon>
        <taxon>Triticeae</taxon>
        <taxon>Triticinae</taxon>
        <taxon>Aegilops</taxon>
    </lineage>
</organism>
<dbReference type="EnsemblPlants" id="AET5Gv20336400.3">
    <property type="protein sequence ID" value="AET5Gv20336400.3"/>
    <property type="gene ID" value="AET5Gv20336400"/>
</dbReference>
<evidence type="ECO:0000313" key="3">
    <source>
        <dbReference type="Proteomes" id="UP000015105"/>
    </source>
</evidence>
<evidence type="ECO:0000313" key="2">
    <source>
        <dbReference type="EnsemblPlants" id="AET5Gv20336400.3"/>
    </source>
</evidence>
<reference evidence="2" key="4">
    <citation type="submission" date="2019-03" db="UniProtKB">
        <authorList>
            <consortium name="EnsemblPlants"/>
        </authorList>
    </citation>
    <scope>IDENTIFICATION</scope>
</reference>
<dbReference type="Proteomes" id="UP000015105">
    <property type="component" value="Chromosome 5D"/>
</dbReference>